<dbReference type="Gene3D" id="3.90.1010.20">
    <property type="match status" value="1"/>
</dbReference>
<dbReference type="EMBL" id="PVTF01000005">
    <property type="protein sequence ID" value="PRY41483.1"/>
    <property type="molecule type" value="Genomic_DNA"/>
</dbReference>
<organism evidence="3 4">
    <name type="scientific">Umezawaea tangerina</name>
    <dbReference type="NCBI Taxonomy" id="84725"/>
    <lineage>
        <taxon>Bacteria</taxon>
        <taxon>Bacillati</taxon>
        <taxon>Actinomycetota</taxon>
        <taxon>Actinomycetes</taxon>
        <taxon>Pseudonocardiales</taxon>
        <taxon>Pseudonocardiaceae</taxon>
        <taxon>Umezawaea</taxon>
    </lineage>
</organism>
<evidence type="ECO:0000259" key="2">
    <source>
        <dbReference type="SMART" id="SM00900"/>
    </source>
</evidence>
<evidence type="ECO:0000256" key="1">
    <source>
        <dbReference type="SAM" id="MobiDB-lite"/>
    </source>
</evidence>
<feature type="domain" description="FMN-binding" evidence="2">
    <location>
        <begin position="58"/>
        <end position="136"/>
    </location>
</feature>
<reference evidence="3 4" key="1">
    <citation type="submission" date="2018-03" db="EMBL/GenBank/DDBJ databases">
        <title>Genomic Encyclopedia of Archaeal and Bacterial Type Strains, Phase II (KMG-II): from individual species to whole genera.</title>
        <authorList>
            <person name="Goeker M."/>
        </authorList>
    </citation>
    <scope>NUCLEOTIDE SEQUENCE [LARGE SCALE GENOMIC DNA]</scope>
    <source>
        <strain evidence="3 4">DSM 44720</strain>
    </source>
</reference>
<accession>A0A2T0T765</accession>
<dbReference type="RefSeq" id="WP_106188504.1">
    <property type="nucleotide sequence ID" value="NZ_PVTF01000005.1"/>
</dbReference>
<dbReference type="Proteomes" id="UP000239494">
    <property type="component" value="Unassembled WGS sequence"/>
</dbReference>
<feature type="compositionally biased region" description="Polar residues" evidence="1">
    <location>
        <begin position="35"/>
        <end position="55"/>
    </location>
</feature>
<dbReference type="Pfam" id="PF04205">
    <property type="entry name" value="FMN_bind"/>
    <property type="match status" value="1"/>
</dbReference>
<sequence>MKRIVMWLLGTITVVVLLFGYRTSLAGPMAATAVRSPTTPGTGGTADSRTVTGPSVDTRWGPVRVEVTISGGKVTAVTVPVYPDGNRKDQEINARALPILVQEALDAQSADVDMVSGATVTSEGYVESLQGALDEAGL</sequence>
<dbReference type="GO" id="GO:0010181">
    <property type="term" value="F:FMN binding"/>
    <property type="evidence" value="ECO:0007669"/>
    <property type="project" value="InterPro"/>
</dbReference>
<keyword evidence="4" id="KW-1185">Reference proteome</keyword>
<comment type="caution">
    <text evidence="3">The sequence shown here is derived from an EMBL/GenBank/DDBJ whole genome shotgun (WGS) entry which is preliminary data.</text>
</comment>
<evidence type="ECO:0000313" key="3">
    <source>
        <dbReference type="EMBL" id="PRY41483.1"/>
    </source>
</evidence>
<evidence type="ECO:0000313" key="4">
    <source>
        <dbReference type="Proteomes" id="UP000239494"/>
    </source>
</evidence>
<feature type="region of interest" description="Disordered" evidence="1">
    <location>
        <begin position="33"/>
        <end position="57"/>
    </location>
</feature>
<dbReference type="OrthoDB" id="8099475at2"/>
<dbReference type="InterPro" id="IPR007329">
    <property type="entry name" value="FMN-bd"/>
</dbReference>
<dbReference type="SMART" id="SM00900">
    <property type="entry name" value="FMN_bind"/>
    <property type="match status" value="1"/>
</dbReference>
<protein>
    <submittedName>
        <fullName evidence="3">FMN-binding protein</fullName>
    </submittedName>
</protein>
<name>A0A2T0T765_9PSEU</name>
<gene>
    <name evidence="3" type="ORF">CLV43_105241</name>
</gene>
<proteinExistence type="predicted"/>
<dbReference type="GO" id="GO:0016020">
    <property type="term" value="C:membrane"/>
    <property type="evidence" value="ECO:0007669"/>
    <property type="project" value="InterPro"/>
</dbReference>
<dbReference type="AlphaFoldDB" id="A0A2T0T765"/>